<evidence type="ECO:0000313" key="3">
    <source>
        <dbReference type="Proteomes" id="UP000054988"/>
    </source>
</evidence>
<comment type="caution">
    <text evidence="2">The sequence shown here is derived from an EMBL/GenBank/DDBJ whole genome shotgun (WGS) entry which is preliminary data.</text>
</comment>
<reference evidence="2 3" key="1">
    <citation type="submission" date="2015-12" db="EMBL/GenBank/DDBJ databases">
        <title>Draft genome sequence of Moniliophthora roreri, the causal agent of frosty pod rot of cacao.</title>
        <authorList>
            <person name="Aime M.C."/>
            <person name="Diaz-Valderrama J.R."/>
            <person name="Kijpornyongpan T."/>
            <person name="Phillips-Mora W."/>
        </authorList>
    </citation>
    <scope>NUCLEOTIDE SEQUENCE [LARGE SCALE GENOMIC DNA]</scope>
    <source>
        <strain evidence="2 3">MCA 2952</strain>
    </source>
</reference>
<protein>
    <submittedName>
        <fullName evidence="2">Uncharacterized protein</fullName>
    </submittedName>
</protein>
<organism evidence="2 3">
    <name type="scientific">Moniliophthora roreri</name>
    <name type="common">Frosty pod rot fungus</name>
    <name type="synonym">Monilia roreri</name>
    <dbReference type="NCBI Taxonomy" id="221103"/>
    <lineage>
        <taxon>Eukaryota</taxon>
        <taxon>Fungi</taxon>
        <taxon>Dikarya</taxon>
        <taxon>Basidiomycota</taxon>
        <taxon>Agaricomycotina</taxon>
        <taxon>Agaricomycetes</taxon>
        <taxon>Agaricomycetidae</taxon>
        <taxon>Agaricales</taxon>
        <taxon>Marasmiineae</taxon>
        <taxon>Marasmiaceae</taxon>
        <taxon>Moniliophthora</taxon>
    </lineage>
</organism>
<dbReference type="AlphaFoldDB" id="A0A0W0F285"/>
<feature type="region of interest" description="Disordered" evidence="1">
    <location>
        <begin position="1"/>
        <end position="96"/>
    </location>
</feature>
<feature type="compositionally biased region" description="Polar residues" evidence="1">
    <location>
        <begin position="18"/>
        <end position="36"/>
    </location>
</feature>
<dbReference type="eggNOG" id="ENOG502T0N0">
    <property type="taxonomic scope" value="Eukaryota"/>
</dbReference>
<gene>
    <name evidence="2" type="ORF">WG66_17064</name>
</gene>
<evidence type="ECO:0000256" key="1">
    <source>
        <dbReference type="SAM" id="MobiDB-lite"/>
    </source>
</evidence>
<name>A0A0W0F285_MONRR</name>
<sequence>MSGINAQTGAPKPPSETVEPTRSDTVPQQGSTQPGDGSTVHEGQPQRVVEAPAEQPHLSFKEQASPRGTVLNKPELKEHGQQVLEGRAPATKPGHE</sequence>
<dbReference type="Proteomes" id="UP000054988">
    <property type="component" value="Unassembled WGS sequence"/>
</dbReference>
<accession>A0A0W0F285</accession>
<proteinExistence type="predicted"/>
<evidence type="ECO:0000313" key="2">
    <source>
        <dbReference type="EMBL" id="KTB30306.1"/>
    </source>
</evidence>
<dbReference type="EMBL" id="LATX01002388">
    <property type="protein sequence ID" value="KTB30306.1"/>
    <property type="molecule type" value="Genomic_DNA"/>
</dbReference>